<keyword evidence="3" id="KW-1185">Reference proteome</keyword>
<evidence type="ECO:0000313" key="2">
    <source>
        <dbReference type="EMBL" id="MRH20618.1"/>
    </source>
</evidence>
<sequence>MRLYDELSDWWPLMSPPADYAEEAAGIARLLDPGRSGRRLRVLELGAGGGHLAWHLKHGFEMTLVDCAPRMLDLSRRLNPDCRHVPGDMRSLRLDERFDAVLIFDAISHMEGLDDLKAALATARAHLVPGGVGVFCPDATIECFAPQTSQGGSDAGGRGMRYMEWVRMGSDGASCETDIVYLLRAADGRVLVAHDHARFGLFPRALWCAALDEAGFEAVSVETQAGRDVFTARAR</sequence>
<evidence type="ECO:0000259" key="1">
    <source>
        <dbReference type="Pfam" id="PF13649"/>
    </source>
</evidence>
<proteinExistence type="predicted"/>
<dbReference type="GO" id="GO:0008168">
    <property type="term" value="F:methyltransferase activity"/>
    <property type="evidence" value="ECO:0007669"/>
    <property type="project" value="UniProtKB-KW"/>
</dbReference>
<dbReference type="RefSeq" id="WP_153747931.1">
    <property type="nucleotide sequence ID" value="NZ_BAAADI010000049.1"/>
</dbReference>
<dbReference type="InterPro" id="IPR041698">
    <property type="entry name" value="Methyltransf_25"/>
</dbReference>
<dbReference type="SUPFAM" id="SSF53335">
    <property type="entry name" value="S-adenosyl-L-methionine-dependent methyltransferases"/>
    <property type="match status" value="1"/>
</dbReference>
<evidence type="ECO:0000313" key="3">
    <source>
        <dbReference type="Proteomes" id="UP000466730"/>
    </source>
</evidence>
<dbReference type="GO" id="GO:0032259">
    <property type="term" value="P:methylation"/>
    <property type="evidence" value="ECO:0007669"/>
    <property type="project" value="UniProtKB-KW"/>
</dbReference>
<organism evidence="2 3">
    <name type="scientific">Rhodovulum strictum</name>
    <dbReference type="NCBI Taxonomy" id="58314"/>
    <lineage>
        <taxon>Bacteria</taxon>
        <taxon>Pseudomonadati</taxon>
        <taxon>Pseudomonadota</taxon>
        <taxon>Alphaproteobacteria</taxon>
        <taxon>Rhodobacterales</taxon>
        <taxon>Paracoccaceae</taxon>
        <taxon>Rhodovulum</taxon>
    </lineage>
</organism>
<feature type="domain" description="Methyltransferase" evidence="1">
    <location>
        <begin position="42"/>
        <end position="131"/>
    </location>
</feature>
<protein>
    <submittedName>
        <fullName evidence="2">Methyltransferase domain-containing protein</fullName>
    </submittedName>
</protein>
<keyword evidence="2" id="KW-0808">Transferase</keyword>
<dbReference type="CDD" id="cd02440">
    <property type="entry name" value="AdoMet_MTases"/>
    <property type="match status" value="1"/>
</dbReference>
<dbReference type="Gene3D" id="3.40.50.150">
    <property type="entry name" value="Vaccinia Virus protein VP39"/>
    <property type="match status" value="1"/>
</dbReference>
<dbReference type="Proteomes" id="UP000466730">
    <property type="component" value="Unassembled WGS sequence"/>
</dbReference>
<dbReference type="InterPro" id="IPR029063">
    <property type="entry name" value="SAM-dependent_MTases_sf"/>
</dbReference>
<gene>
    <name evidence="2" type="ORF">GH815_06405</name>
</gene>
<accession>A0A844BDE0</accession>
<reference evidence="2 3" key="1">
    <citation type="submission" date="2019-11" db="EMBL/GenBank/DDBJ databases">
        <title>Draft Whole-Genome sequence of the marine photosynthetic bacterium Rhodovulum strictum DSM 11289.</title>
        <authorList>
            <person name="Kyndt J.A."/>
            <person name="Meyer T.E."/>
        </authorList>
    </citation>
    <scope>NUCLEOTIDE SEQUENCE [LARGE SCALE GENOMIC DNA]</scope>
    <source>
        <strain evidence="2 3">DSM 11289</strain>
    </source>
</reference>
<dbReference type="EMBL" id="WJPO01000007">
    <property type="protein sequence ID" value="MRH20618.1"/>
    <property type="molecule type" value="Genomic_DNA"/>
</dbReference>
<comment type="caution">
    <text evidence="2">The sequence shown here is derived from an EMBL/GenBank/DDBJ whole genome shotgun (WGS) entry which is preliminary data.</text>
</comment>
<keyword evidence="2" id="KW-0489">Methyltransferase</keyword>
<dbReference type="AlphaFoldDB" id="A0A844BDE0"/>
<dbReference type="OrthoDB" id="9765084at2"/>
<dbReference type="Pfam" id="PF13649">
    <property type="entry name" value="Methyltransf_25"/>
    <property type="match status" value="1"/>
</dbReference>
<name>A0A844BDE0_9RHOB</name>
<dbReference type="Gene3D" id="2.20.130.10">
    <property type="entry name" value="CAC2371-like domains"/>
    <property type="match status" value="1"/>
</dbReference>